<evidence type="ECO:0000313" key="1">
    <source>
        <dbReference type="EMBL" id="KAG6466198.1"/>
    </source>
</evidence>
<keyword evidence="2" id="KW-1185">Reference proteome</keyword>
<sequence length="113" mass="12639">MKHIIVDSEVKSKPVQPRQHERGSQSSISVALQGLITCWPLLVREITRAIHQRAQQWATRVHDSNSALSCNDSAHHLCARQDFPVLSTEGFFPPILLILFARVLQQALAFTGS</sequence>
<name>A0A8J5ER41_ZINOF</name>
<proteinExistence type="predicted"/>
<evidence type="ECO:0000313" key="2">
    <source>
        <dbReference type="Proteomes" id="UP000734854"/>
    </source>
</evidence>
<dbReference type="AlphaFoldDB" id="A0A8J5ER41"/>
<protein>
    <submittedName>
        <fullName evidence="1">Uncharacterized protein</fullName>
    </submittedName>
</protein>
<reference evidence="1 2" key="1">
    <citation type="submission" date="2020-08" db="EMBL/GenBank/DDBJ databases">
        <title>Plant Genome Project.</title>
        <authorList>
            <person name="Zhang R.-G."/>
        </authorList>
    </citation>
    <scope>NUCLEOTIDE SEQUENCE [LARGE SCALE GENOMIC DNA]</scope>
    <source>
        <tissue evidence="1">Rhizome</tissue>
    </source>
</reference>
<organism evidence="1 2">
    <name type="scientific">Zingiber officinale</name>
    <name type="common">Ginger</name>
    <name type="synonym">Amomum zingiber</name>
    <dbReference type="NCBI Taxonomy" id="94328"/>
    <lineage>
        <taxon>Eukaryota</taxon>
        <taxon>Viridiplantae</taxon>
        <taxon>Streptophyta</taxon>
        <taxon>Embryophyta</taxon>
        <taxon>Tracheophyta</taxon>
        <taxon>Spermatophyta</taxon>
        <taxon>Magnoliopsida</taxon>
        <taxon>Liliopsida</taxon>
        <taxon>Zingiberales</taxon>
        <taxon>Zingiberaceae</taxon>
        <taxon>Zingiber</taxon>
    </lineage>
</organism>
<accession>A0A8J5ER41</accession>
<gene>
    <name evidence="1" type="ORF">ZIOFF_075982</name>
</gene>
<dbReference type="Proteomes" id="UP000734854">
    <property type="component" value="Unassembled WGS sequence"/>
</dbReference>
<comment type="caution">
    <text evidence="1">The sequence shown here is derived from an EMBL/GenBank/DDBJ whole genome shotgun (WGS) entry which is preliminary data.</text>
</comment>
<dbReference type="EMBL" id="JACMSC010000185">
    <property type="protein sequence ID" value="KAG6466198.1"/>
    <property type="molecule type" value="Genomic_DNA"/>
</dbReference>